<dbReference type="RefSeq" id="WP_245760198.1">
    <property type="nucleotide sequence ID" value="NZ_FOXV01000003.1"/>
</dbReference>
<dbReference type="Proteomes" id="UP000243106">
    <property type="component" value="Unassembled WGS sequence"/>
</dbReference>
<evidence type="ECO:0000256" key="1">
    <source>
        <dbReference type="SAM" id="MobiDB-lite"/>
    </source>
</evidence>
<protein>
    <submittedName>
        <fullName evidence="4">PRC-barrel domain-containing protein</fullName>
    </submittedName>
</protein>
<feature type="region of interest" description="Disordered" evidence="1">
    <location>
        <begin position="24"/>
        <end position="114"/>
    </location>
</feature>
<sequence>MTRLMTSALALTMVAGTAFAQESDDNMDDAAQNAEQAVENAGEATENAAEDAAQATENAAEDTAQATENAAEDAAQATENAAENTEQAAENAGDEISEETAEMTGNAEDAQLIRTRDITDGPVYSVNSEEGVENFGAETYEEVGSDWNQIGTIEDVVLTRSGEFRGLVIEVGGFLDLGDKHVFLEIDDVQLVPVDDRSYALAIGQSEEQLEEMEGVDEGFWN</sequence>
<feature type="compositionally biased region" description="Low complexity" evidence="1">
    <location>
        <begin position="30"/>
        <end position="91"/>
    </location>
</feature>
<accession>A0A1I5XDA4</accession>
<reference evidence="5" key="1">
    <citation type="submission" date="2016-10" db="EMBL/GenBank/DDBJ databases">
        <authorList>
            <person name="Varghese N."/>
            <person name="Submissions S."/>
        </authorList>
    </citation>
    <scope>NUCLEOTIDE SEQUENCE [LARGE SCALE GENOMIC DNA]</scope>
    <source>
        <strain evidence="5">JCM 10271</strain>
    </source>
</reference>
<dbReference type="AlphaFoldDB" id="A0A1I5XDA4"/>
<dbReference type="Pfam" id="PF05239">
    <property type="entry name" value="PRC"/>
    <property type="match status" value="1"/>
</dbReference>
<dbReference type="EMBL" id="FOXV01000003">
    <property type="protein sequence ID" value="SFQ29965.1"/>
    <property type="molecule type" value="Genomic_DNA"/>
</dbReference>
<evidence type="ECO:0000313" key="5">
    <source>
        <dbReference type="Proteomes" id="UP000243106"/>
    </source>
</evidence>
<evidence type="ECO:0000256" key="2">
    <source>
        <dbReference type="SAM" id="SignalP"/>
    </source>
</evidence>
<feature type="compositionally biased region" description="Acidic residues" evidence="1">
    <location>
        <begin position="92"/>
        <end position="101"/>
    </location>
</feature>
<dbReference type="Gene3D" id="2.30.30.240">
    <property type="entry name" value="PRC-barrel domain"/>
    <property type="match status" value="1"/>
</dbReference>
<feature type="signal peptide" evidence="2">
    <location>
        <begin position="1"/>
        <end position="20"/>
    </location>
</feature>
<keyword evidence="2" id="KW-0732">Signal</keyword>
<dbReference type="InterPro" id="IPR027275">
    <property type="entry name" value="PRC-brl_dom"/>
</dbReference>
<dbReference type="SUPFAM" id="SSF50346">
    <property type="entry name" value="PRC-barrel domain"/>
    <property type="match status" value="1"/>
</dbReference>
<dbReference type="STRING" id="93684.SAMN05421853_103319"/>
<feature type="chain" id="PRO_5017456361" evidence="2">
    <location>
        <begin position="21"/>
        <end position="222"/>
    </location>
</feature>
<feature type="domain" description="PRC-barrel" evidence="3">
    <location>
        <begin position="148"/>
        <end position="191"/>
    </location>
</feature>
<gene>
    <name evidence="4" type="ORF">SAMN05421853_103319</name>
</gene>
<keyword evidence="5" id="KW-1185">Reference proteome</keyword>
<dbReference type="InterPro" id="IPR011033">
    <property type="entry name" value="PRC_barrel-like_sf"/>
</dbReference>
<name>A0A1I5XDA4_9RHOB</name>
<organism evidence="4 5">
    <name type="scientific">Roseivivax halotolerans</name>
    <dbReference type="NCBI Taxonomy" id="93684"/>
    <lineage>
        <taxon>Bacteria</taxon>
        <taxon>Pseudomonadati</taxon>
        <taxon>Pseudomonadota</taxon>
        <taxon>Alphaproteobacteria</taxon>
        <taxon>Rhodobacterales</taxon>
        <taxon>Roseobacteraceae</taxon>
        <taxon>Roseivivax</taxon>
    </lineage>
</organism>
<proteinExistence type="predicted"/>
<evidence type="ECO:0000313" key="4">
    <source>
        <dbReference type="EMBL" id="SFQ29965.1"/>
    </source>
</evidence>
<evidence type="ECO:0000259" key="3">
    <source>
        <dbReference type="Pfam" id="PF05239"/>
    </source>
</evidence>